<gene>
    <name evidence="1" type="ORF">ACFOZ8_18505</name>
</gene>
<name>A0ABV8K6S0_9BACL</name>
<comment type="caution">
    <text evidence="1">The sequence shown here is derived from an EMBL/GenBank/DDBJ whole genome shotgun (WGS) entry which is preliminary data.</text>
</comment>
<protein>
    <submittedName>
        <fullName evidence="1">Uncharacterized protein</fullName>
    </submittedName>
</protein>
<sequence>MKECLFHFKLIKDGQTKEYRTLAMIPEDKQPEISDFIASFEELGYKVDLANERELIFRSRPGEEPYKLDITKMEIKGAKHDDEAFHDGELRAILEHLVTR</sequence>
<organism evidence="1 2">
    <name type="scientific">Paenibacillus xanthanilyticus</name>
    <dbReference type="NCBI Taxonomy" id="1783531"/>
    <lineage>
        <taxon>Bacteria</taxon>
        <taxon>Bacillati</taxon>
        <taxon>Bacillota</taxon>
        <taxon>Bacilli</taxon>
        <taxon>Bacillales</taxon>
        <taxon>Paenibacillaceae</taxon>
        <taxon>Paenibacillus</taxon>
    </lineage>
</organism>
<keyword evidence="2" id="KW-1185">Reference proteome</keyword>
<accession>A0ABV8K6S0</accession>
<reference evidence="2" key="1">
    <citation type="journal article" date="2019" name="Int. J. Syst. Evol. Microbiol.">
        <title>The Global Catalogue of Microorganisms (GCM) 10K type strain sequencing project: providing services to taxonomists for standard genome sequencing and annotation.</title>
        <authorList>
            <consortium name="The Broad Institute Genomics Platform"/>
            <consortium name="The Broad Institute Genome Sequencing Center for Infectious Disease"/>
            <person name="Wu L."/>
            <person name="Ma J."/>
        </authorList>
    </citation>
    <scope>NUCLEOTIDE SEQUENCE [LARGE SCALE GENOMIC DNA]</scope>
    <source>
        <strain evidence="2">IBRC-M 10987</strain>
    </source>
</reference>
<evidence type="ECO:0000313" key="2">
    <source>
        <dbReference type="Proteomes" id="UP001595715"/>
    </source>
</evidence>
<dbReference type="EMBL" id="JBHSAM010000028">
    <property type="protein sequence ID" value="MFC4101642.1"/>
    <property type="molecule type" value="Genomic_DNA"/>
</dbReference>
<dbReference type="RefSeq" id="WP_377720250.1">
    <property type="nucleotide sequence ID" value="NZ_JBHSAM010000028.1"/>
</dbReference>
<dbReference type="Proteomes" id="UP001595715">
    <property type="component" value="Unassembled WGS sequence"/>
</dbReference>
<proteinExistence type="predicted"/>
<evidence type="ECO:0000313" key="1">
    <source>
        <dbReference type="EMBL" id="MFC4101642.1"/>
    </source>
</evidence>